<dbReference type="SUPFAM" id="SSF109854">
    <property type="entry name" value="DinB/YfiT-like putative metalloenzymes"/>
    <property type="match status" value="1"/>
</dbReference>
<dbReference type="OrthoDB" id="1162179at2"/>
<dbReference type="AlphaFoldDB" id="A0A1M6LIE0"/>
<evidence type="ECO:0000313" key="2">
    <source>
        <dbReference type="Proteomes" id="UP000184232"/>
    </source>
</evidence>
<name>A0A1M6LIE0_9FLAO</name>
<reference evidence="1 2" key="1">
    <citation type="submission" date="2016-11" db="EMBL/GenBank/DDBJ databases">
        <authorList>
            <person name="Jaros S."/>
            <person name="Januszkiewicz K."/>
            <person name="Wedrychowicz H."/>
        </authorList>
    </citation>
    <scope>NUCLEOTIDE SEQUENCE [LARGE SCALE GENOMIC DNA]</scope>
    <source>
        <strain evidence="1 2">DSM 22807</strain>
    </source>
</reference>
<sequence>MLVTSVQKNLNEILELLHQLNDEQFSFKHLELSNASIGEHTRHIIELYECLINNYQNGKINYDLRERNLLIQTQTIEAIKSIEVLLNKINKENKTLQIEQGTIENFLSIESNYFRELLYNLEHSIHHQALIKVALLKFPTIQINENFGVARSTIEYRLKCAQ</sequence>
<gene>
    <name evidence="1" type="ORF">SAMN05444337_2501</name>
</gene>
<dbReference type="PANTHER" id="PTHR39473">
    <property type="match status" value="1"/>
</dbReference>
<dbReference type="InterPro" id="IPR034660">
    <property type="entry name" value="DinB/YfiT-like"/>
</dbReference>
<evidence type="ECO:0000313" key="1">
    <source>
        <dbReference type="EMBL" id="SHJ70946.1"/>
    </source>
</evidence>
<dbReference type="Gene3D" id="1.20.120.450">
    <property type="entry name" value="dinb family like domain"/>
    <property type="match status" value="1"/>
</dbReference>
<dbReference type="RefSeq" id="WP_072785628.1">
    <property type="nucleotide sequence ID" value="NZ_CP045292.1"/>
</dbReference>
<dbReference type="PANTHER" id="PTHR39473:SF1">
    <property type="entry name" value="DINB-LIKE DOMAIN-CONTAINING PROTEIN"/>
    <property type="match status" value="1"/>
</dbReference>
<accession>A0A1M6LIE0</accession>
<evidence type="ECO:0008006" key="3">
    <source>
        <dbReference type="Google" id="ProtNLM"/>
    </source>
</evidence>
<dbReference type="Proteomes" id="UP000184232">
    <property type="component" value="Unassembled WGS sequence"/>
</dbReference>
<proteinExistence type="predicted"/>
<keyword evidence="2" id="KW-1185">Reference proteome</keyword>
<dbReference type="STRING" id="683124.SAMN05444337_2501"/>
<protein>
    <recommendedName>
        <fullName evidence="3">DinB family protein</fullName>
    </recommendedName>
</protein>
<organism evidence="1 2">
    <name type="scientific">Flavobacterium haoranii</name>
    <dbReference type="NCBI Taxonomy" id="683124"/>
    <lineage>
        <taxon>Bacteria</taxon>
        <taxon>Pseudomonadati</taxon>
        <taxon>Bacteroidota</taxon>
        <taxon>Flavobacteriia</taxon>
        <taxon>Flavobacteriales</taxon>
        <taxon>Flavobacteriaceae</taxon>
        <taxon>Flavobacterium</taxon>
    </lineage>
</organism>
<dbReference type="EMBL" id="FQZH01000005">
    <property type="protein sequence ID" value="SHJ70946.1"/>
    <property type="molecule type" value="Genomic_DNA"/>
</dbReference>